<dbReference type="RefSeq" id="WP_378575005.1">
    <property type="nucleotide sequence ID" value="NZ_JBHSFQ010000013.1"/>
</dbReference>
<evidence type="ECO:0000313" key="5">
    <source>
        <dbReference type="EMBL" id="MFC4563164.1"/>
    </source>
</evidence>
<dbReference type="PANTHER" id="PTHR12526">
    <property type="entry name" value="GLYCOSYLTRANSFERASE"/>
    <property type="match status" value="1"/>
</dbReference>
<dbReference type="Proteomes" id="UP001595923">
    <property type="component" value="Unassembled WGS sequence"/>
</dbReference>
<feature type="domain" description="Glycosyl transferase family 1" evidence="3">
    <location>
        <begin position="215"/>
        <end position="374"/>
    </location>
</feature>
<dbReference type="PANTHER" id="PTHR12526:SF635">
    <property type="entry name" value="GLYCOSYL TRANSFERASE GROUP 1"/>
    <property type="match status" value="1"/>
</dbReference>
<dbReference type="SUPFAM" id="SSF53756">
    <property type="entry name" value="UDP-Glycosyltransferase/glycogen phosphorylase"/>
    <property type="match status" value="1"/>
</dbReference>
<keyword evidence="6" id="KW-1185">Reference proteome</keyword>
<dbReference type="InterPro" id="IPR028098">
    <property type="entry name" value="Glyco_trans_4-like_N"/>
</dbReference>
<name>A0ABV9DZ11_9ACTN</name>
<sequence length="414" mass="43797">MKIALVAEHTNPLPAHKGEPTCGESVHIAAVSRQLARLGHRVTVYARRGAANLPDRSRMGRGVNVEYLSAGPERPLAEHEQADHTGAFAAALSASVAEDTPDVLHAFGWTSGLAALSAARGDSGGAGRVPVVQTFHSLNISEQRSGLAPRPDRVRLEAAIAGRADTVVVNSADQRFELARMGVPRWRVSVVPFGVDTDQFSPEGGTTAEPWHGRRQDRTRIISVAPMSAGGADTLIETMTRLPDAELTVIAGPAPVELALDEDACRLELLAKEAGVNDRVTLTGPIERKELPRLLRSADIYVSAAPYDPYGGAVLEAMACGLPVVAKAVGSVTGAVLHGTTGLLLRHARPDTLARALRGLIGENTMRSAYGIAGADRAVSRFTWQRVAQETEQIYDRTLASQGGLPLAAGDDAH</sequence>
<dbReference type="GO" id="GO:0016757">
    <property type="term" value="F:glycosyltransferase activity"/>
    <property type="evidence" value="ECO:0007669"/>
    <property type="project" value="UniProtKB-KW"/>
</dbReference>
<evidence type="ECO:0000256" key="1">
    <source>
        <dbReference type="ARBA" id="ARBA00022676"/>
    </source>
</evidence>
<dbReference type="EMBL" id="JBHSFQ010000013">
    <property type="protein sequence ID" value="MFC4563164.1"/>
    <property type="molecule type" value="Genomic_DNA"/>
</dbReference>
<reference evidence="6" key="1">
    <citation type="journal article" date="2019" name="Int. J. Syst. Evol. Microbiol.">
        <title>The Global Catalogue of Microorganisms (GCM) 10K type strain sequencing project: providing services to taxonomists for standard genome sequencing and annotation.</title>
        <authorList>
            <consortium name="The Broad Institute Genomics Platform"/>
            <consortium name="The Broad Institute Genome Sequencing Center for Infectious Disease"/>
            <person name="Wu L."/>
            <person name="Ma J."/>
        </authorList>
    </citation>
    <scope>NUCLEOTIDE SEQUENCE [LARGE SCALE GENOMIC DNA]</scope>
    <source>
        <strain evidence="6">XZYJ18</strain>
    </source>
</reference>
<organism evidence="5 6">
    <name type="scientific">Nocardiopsis mangrovi</name>
    <dbReference type="NCBI Taxonomy" id="1179818"/>
    <lineage>
        <taxon>Bacteria</taxon>
        <taxon>Bacillati</taxon>
        <taxon>Actinomycetota</taxon>
        <taxon>Actinomycetes</taxon>
        <taxon>Streptosporangiales</taxon>
        <taxon>Nocardiopsidaceae</taxon>
        <taxon>Nocardiopsis</taxon>
    </lineage>
</organism>
<evidence type="ECO:0000313" key="6">
    <source>
        <dbReference type="Proteomes" id="UP001595923"/>
    </source>
</evidence>
<keyword evidence="2 5" id="KW-0808">Transferase</keyword>
<dbReference type="InterPro" id="IPR001296">
    <property type="entry name" value="Glyco_trans_1"/>
</dbReference>
<dbReference type="EC" id="2.4.-.-" evidence="5"/>
<dbReference type="Gene3D" id="3.40.50.2000">
    <property type="entry name" value="Glycogen Phosphorylase B"/>
    <property type="match status" value="2"/>
</dbReference>
<evidence type="ECO:0000259" key="4">
    <source>
        <dbReference type="Pfam" id="PF13439"/>
    </source>
</evidence>
<feature type="domain" description="Glycosyltransferase subfamily 4-like N-terminal" evidence="4">
    <location>
        <begin position="25"/>
        <end position="199"/>
    </location>
</feature>
<keyword evidence="1 5" id="KW-0328">Glycosyltransferase</keyword>
<gene>
    <name evidence="5" type="ORF">ACFO4E_14965</name>
</gene>
<comment type="caution">
    <text evidence="5">The sequence shown here is derived from an EMBL/GenBank/DDBJ whole genome shotgun (WGS) entry which is preliminary data.</text>
</comment>
<dbReference type="Pfam" id="PF00534">
    <property type="entry name" value="Glycos_transf_1"/>
    <property type="match status" value="1"/>
</dbReference>
<evidence type="ECO:0000259" key="3">
    <source>
        <dbReference type="Pfam" id="PF00534"/>
    </source>
</evidence>
<protein>
    <submittedName>
        <fullName evidence="5">Glycosyltransferase</fullName>
        <ecNumber evidence="5">2.4.-.-</ecNumber>
    </submittedName>
</protein>
<proteinExistence type="predicted"/>
<accession>A0ABV9DZ11</accession>
<evidence type="ECO:0000256" key="2">
    <source>
        <dbReference type="ARBA" id="ARBA00022679"/>
    </source>
</evidence>
<dbReference type="Pfam" id="PF13439">
    <property type="entry name" value="Glyco_transf_4"/>
    <property type="match status" value="1"/>
</dbReference>